<evidence type="ECO:0000313" key="3">
    <source>
        <dbReference type="Proteomes" id="UP001164693"/>
    </source>
</evidence>
<dbReference type="SUPFAM" id="SSF54637">
    <property type="entry name" value="Thioesterase/thiol ester dehydrase-isomerase"/>
    <property type="match status" value="1"/>
</dbReference>
<dbReference type="Proteomes" id="UP001164693">
    <property type="component" value="Chromosome"/>
</dbReference>
<dbReference type="InterPro" id="IPR029069">
    <property type="entry name" value="HotDog_dom_sf"/>
</dbReference>
<evidence type="ECO:0000259" key="1">
    <source>
        <dbReference type="Pfam" id="PF13452"/>
    </source>
</evidence>
<sequence length="152" mass="16937">MANHEAQGRTGTPYPVPIERGKILEFAAATRSANPAYWTSDAPVVPPTFLTTQLFWQEWAGDDANPWRHVELDRKRGMHAEQEYVFHGPPPRAGTTLTAQSRIEEIFTKQGRRGGTLTFAVMVTEFRDADGRLVAEARLTGVETERAPEADS</sequence>
<name>A0ABY7JYQ7_9ACTN</name>
<dbReference type="Pfam" id="PF13452">
    <property type="entry name" value="FAS1_DH_region"/>
    <property type="match status" value="1"/>
</dbReference>
<keyword evidence="3" id="KW-1185">Reference proteome</keyword>
<accession>A0ABY7JYQ7</accession>
<protein>
    <submittedName>
        <fullName evidence="2">MaoC family dehydratase N-terminal domain-containing protein</fullName>
    </submittedName>
</protein>
<evidence type="ECO:0000313" key="2">
    <source>
        <dbReference type="EMBL" id="WAX56294.1"/>
    </source>
</evidence>
<dbReference type="InterPro" id="IPR039569">
    <property type="entry name" value="FAS1-like_DH_region"/>
</dbReference>
<dbReference type="RefSeq" id="WP_269442826.1">
    <property type="nucleotide sequence ID" value="NZ_CP097463.1"/>
</dbReference>
<proteinExistence type="predicted"/>
<organism evidence="2 3">
    <name type="scientific">Jatrophihabitans cynanchi</name>
    <dbReference type="NCBI Taxonomy" id="2944128"/>
    <lineage>
        <taxon>Bacteria</taxon>
        <taxon>Bacillati</taxon>
        <taxon>Actinomycetota</taxon>
        <taxon>Actinomycetes</taxon>
        <taxon>Jatrophihabitantales</taxon>
        <taxon>Jatrophihabitantaceae</taxon>
        <taxon>Jatrophihabitans</taxon>
    </lineage>
</organism>
<feature type="domain" description="FAS1-like dehydratase" evidence="1">
    <location>
        <begin position="9"/>
        <end position="136"/>
    </location>
</feature>
<gene>
    <name evidence="2" type="ORF">M6B22_17395</name>
</gene>
<dbReference type="EMBL" id="CP097463">
    <property type="protein sequence ID" value="WAX56294.1"/>
    <property type="molecule type" value="Genomic_DNA"/>
</dbReference>
<dbReference type="Gene3D" id="3.10.129.10">
    <property type="entry name" value="Hotdog Thioesterase"/>
    <property type="match status" value="1"/>
</dbReference>
<reference evidence="2" key="1">
    <citation type="submission" date="2022-05" db="EMBL/GenBank/DDBJ databases">
        <title>Jatrophihabitans sp. SB3-54 whole genome sequence.</title>
        <authorList>
            <person name="Suh M.K."/>
            <person name="Eom M.K."/>
            <person name="Kim J.S."/>
            <person name="Kim H.S."/>
            <person name="Do H.E."/>
            <person name="Shin Y.K."/>
            <person name="Lee J.-S."/>
        </authorList>
    </citation>
    <scope>NUCLEOTIDE SEQUENCE</scope>
    <source>
        <strain evidence="2">SB3-54</strain>
    </source>
</reference>